<proteinExistence type="inferred from homology"/>
<evidence type="ECO:0000256" key="11">
    <source>
        <dbReference type="RuleBase" id="RU003357"/>
    </source>
</evidence>
<dbReference type="Gene3D" id="2.170.130.10">
    <property type="entry name" value="TonB-dependent receptor, plug domain"/>
    <property type="match status" value="1"/>
</dbReference>
<feature type="chain" id="PRO_5007132640" evidence="13">
    <location>
        <begin position="25"/>
        <end position="755"/>
    </location>
</feature>
<sequence length="755" mass="82016">MFARVSLGTIACVLATSVVLPQWAAAQESGGKAASSEPTTELDALVVDGAKKKKPKAKPKPKQAKSGSVGAAPPPPAATVLPATDNVSPDAAATENSGSYIPAVSTIGGKLALPIKETPRSISVLTRKRLDDENVTSVEEAATRAPGVYVRNQGDLSDGPFFYARGFLMSVSENGVPLDTSYYGSGFDTAIYDRVEIIRGPDGLMQGQGQLGGSINLVRKAPLAQRQVRTELSAGQWDLFRGLIDVSTPLTASGAVRGRFLVQAETRGSFVDYAGTEKLLGFGSLAFDLTDQTTLTVSALSQQSTVNPSFGAMHIRGTNSYTPRRMFLGAGWSEFNYQRNELTAELSHRFNEDWSLNVNVARRDYDDQKRFAFHNPHPNFHQTGTSALLNRATWFEGEHWTGDMHVKGRLNFLGRKHEIVAGANFEDFGHERWIRNAPSVGLWPAGNPDVPYVELSKAASTISDVMQQGLYAQGRFEIMSWLHLHAGARLSNYKSQSRASATGVTTVLFDEDNVFTPYGGVVVDVTRDWAVYASYADIFRPQSITTTDASDATLPPIVGEQYEVGVKGSLFDGRLMPSLALFRASDTGRALRDPLNPGYYIAAGEVLSEGVDMELAARPLPGWEFTGGYTYTDTTFVAGQPAEVGTRFNSFFPKHTFKFWSNYTFADGMLAGTSLGLGVRAYSESSTSFASPYPATVSQPAYAVVDGRLGFKLDERSELSINVTNILDTVYLPYPDVRGFYGEPRRAVAKITTNW</sequence>
<reference evidence="16 17" key="1">
    <citation type="submission" date="2015-10" db="EMBL/GenBank/DDBJ databases">
        <title>Transcriptomic analysis of a linuron degrading triple-species bacterial consortium.</title>
        <authorList>
            <person name="Albers P."/>
        </authorList>
    </citation>
    <scope>NUCLEOTIDE SEQUENCE [LARGE SCALE GENOMIC DNA]</scope>
    <source>
        <strain evidence="16 17">WDL6</strain>
    </source>
</reference>
<feature type="domain" description="TonB-dependent receptor plug" evidence="15">
    <location>
        <begin position="115"/>
        <end position="213"/>
    </location>
</feature>
<keyword evidence="7 10" id="KW-0472">Membrane</keyword>
<dbReference type="CDD" id="cd01347">
    <property type="entry name" value="ligand_gated_channel"/>
    <property type="match status" value="1"/>
</dbReference>
<dbReference type="STRING" id="121290.APY04_1278"/>
<keyword evidence="9 10" id="KW-0998">Cell outer membrane</keyword>
<dbReference type="PROSITE" id="PS52016">
    <property type="entry name" value="TONB_DEPENDENT_REC_3"/>
    <property type="match status" value="1"/>
</dbReference>
<evidence type="ECO:0000313" key="17">
    <source>
        <dbReference type="Proteomes" id="UP000059074"/>
    </source>
</evidence>
<evidence type="ECO:0000256" key="9">
    <source>
        <dbReference type="ARBA" id="ARBA00023237"/>
    </source>
</evidence>
<dbReference type="GO" id="GO:0009279">
    <property type="term" value="C:cell outer membrane"/>
    <property type="evidence" value="ECO:0007669"/>
    <property type="project" value="UniProtKB-SubCell"/>
</dbReference>
<evidence type="ECO:0000256" key="8">
    <source>
        <dbReference type="ARBA" id="ARBA00023170"/>
    </source>
</evidence>
<evidence type="ECO:0000313" key="16">
    <source>
        <dbReference type="EMBL" id="KWT70069.1"/>
    </source>
</evidence>
<evidence type="ECO:0000259" key="15">
    <source>
        <dbReference type="Pfam" id="PF07715"/>
    </source>
</evidence>
<evidence type="ECO:0000256" key="6">
    <source>
        <dbReference type="ARBA" id="ARBA00023077"/>
    </source>
</evidence>
<keyword evidence="8 16" id="KW-0675">Receptor</keyword>
<dbReference type="InterPro" id="IPR039426">
    <property type="entry name" value="TonB-dep_rcpt-like"/>
</dbReference>
<organism evidence="16 17">
    <name type="scientific">Hyphomicrobium sulfonivorans</name>
    <dbReference type="NCBI Taxonomy" id="121290"/>
    <lineage>
        <taxon>Bacteria</taxon>
        <taxon>Pseudomonadati</taxon>
        <taxon>Pseudomonadota</taxon>
        <taxon>Alphaproteobacteria</taxon>
        <taxon>Hyphomicrobiales</taxon>
        <taxon>Hyphomicrobiaceae</taxon>
        <taxon>Hyphomicrobium</taxon>
    </lineage>
</organism>
<evidence type="ECO:0000256" key="5">
    <source>
        <dbReference type="ARBA" id="ARBA00022692"/>
    </source>
</evidence>
<evidence type="ECO:0000256" key="3">
    <source>
        <dbReference type="ARBA" id="ARBA00022448"/>
    </source>
</evidence>
<dbReference type="AlphaFoldDB" id="A0A109BJP0"/>
<dbReference type="GO" id="GO:0038023">
    <property type="term" value="F:signaling receptor activity"/>
    <property type="evidence" value="ECO:0007669"/>
    <property type="project" value="InterPro"/>
</dbReference>
<dbReference type="InterPro" id="IPR036942">
    <property type="entry name" value="Beta-barrel_TonB_sf"/>
</dbReference>
<name>A0A109BJP0_HYPSL</name>
<comment type="subcellular location">
    <subcellularLocation>
        <location evidence="1 10">Cell outer membrane</location>
        <topology evidence="1 10">Multi-pass membrane protein</topology>
    </subcellularLocation>
</comment>
<dbReference type="Pfam" id="PF07715">
    <property type="entry name" value="Plug"/>
    <property type="match status" value="1"/>
</dbReference>
<dbReference type="GO" id="GO:0015344">
    <property type="term" value="F:siderophore uptake transmembrane transporter activity"/>
    <property type="evidence" value="ECO:0007669"/>
    <property type="project" value="TreeGrafter"/>
</dbReference>
<dbReference type="PANTHER" id="PTHR32552:SF74">
    <property type="entry name" value="HYDROXAMATE SIDEROPHORE RECEPTOR FHUE"/>
    <property type="match status" value="1"/>
</dbReference>
<dbReference type="SUPFAM" id="SSF56935">
    <property type="entry name" value="Porins"/>
    <property type="match status" value="1"/>
</dbReference>
<dbReference type="PANTHER" id="PTHR32552">
    <property type="entry name" value="FERRICHROME IRON RECEPTOR-RELATED"/>
    <property type="match status" value="1"/>
</dbReference>
<dbReference type="GO" id="GO:0015891">
    <property type="term" value="P:siderophore transport"/>
    <property type="evidence" value="ECO:0007669"/>
    <property type="project" value="InterPro"/>
</dbReference>
<dbReference type="Gene3D" id="2.40.170.20">
    <property type="entry name" value="TonB-dependent receptor, beta-barrel domain"/>
    <property type="match status" value="1"/>
</dbReference>
<keyword evidence="3 10" id="KW-0813">Transport</keyword>
<dbReference type="InterPro" id="IPR037066">
    <property type="entry name" value="Plug_dom_sf"/>
</dbReference>
<dbReference type="InterPro" id="IPR000531">
    <property type="entry name" value="Beta-barrel_TonB"/>
</dbReference>
<feature type="signal peptide" evidence="13">
    <location>
        <begin position="1"/>
        <end position="24"/>
    </location>
</feature>
<feature type="compositionally biased region" description="Basic residues" evidence="12">
    <location>
        <begin position="51"/>
        <end position="63"/>
    </location>
</feature>
<dbReference type="NCBIfam" id="TIGR01783">
    <property type="entry name" value="TonB-siderophor"/>
    <property type="match status" value="1"/>
</dbReference>
<dbReference type="InterPro" id="IPR010105">
    <property type="entry name" value="TonB_sidphr_rcpt"/>
</dbReference>
<keyword evidence="4 10" id="KW-1134">Transmembrane beta strand</keyword>
<dbReference type="Proteomes" id="UP000059074">
    <property type="component" value="Unassembled WGS sequence"/>
</dbReference>
<dbReference type="RefSeq" id="WP_198151063.1">
    <property type="nucleotide sequence ID" value="NZ_LMTR01000040.1"/>
</dbReference>
<evidence type="ECO:0000256" key="13">
    <source>
        <dbReference type="SAM" id="SignalP"/>
    </source>
</evidence>
<comment type="caution">
    <text evidence="16">The sequence shown here is derived from an EMBL/GenBank/DDBJ whole genome shotgun (WGS) entry which is preliminary data.</text>
</comment>
<evidence type="ECO:0000256" key="10">
    <source>
        <dbReference type="PROSITE-ProRule" id="PRU01360"/>
    </source>
</evidence>
<evidence type="ECO:0000256" key="4">
    <source>
        <dbReference type="ARBA" id="ARBA00022452"/>
    </source>
</evidence>
<dbReference type="InterPro" id="IPR012910">
    <property type="entry name" value="Plug_dom"/>
</dbReference>
<comment type="similarity">
    <text evidence="2 10 11">Belongs to the TonB-dependent receptor family.</text>
</comment>
<evidence type="ECO:0000256" key="12">
    <source>
        <dbReference type="SAM" id="MobiDB-lite"/>
    </source>
</evidence>
<evidence type="ECO:0000256" key="1">
    <source>
        <dbReference type="ARBA" id="ARBA00004571"/>
    </source>
</evidence>
<keyword evidence="6 11" id="KW-0798">TonB box</keyword>
<accession>A0A109BJP0</accession>
<evidence type="ECO:0000259" key="14">
    <source>
        <dbReference type="Pfam" id="PF00593"/>
    </source>
</evidence>
<feature type="region of interest" description="Disordered" evidence="12">
    <location>
        <begin position="29"/>
        <end position="96"/>
    </location>
</feature>
<keyword evidence="5 10" id="KW-0812">Transmembrane</keyword>
<protein>
    <submittedName>
        <fullName evidence="16">TonB-dependent siderophore receptor</fullName>
    </submittedName>
</protein>
<dbReference type="Pfam" id="PF00593">
    <property type="entry name" value="TonB_dep_Rec_b-barrel"/>
    <property type="match status" value="1"/>
</dbReference>
<gene>
    <name evidence="16" type="ORF">APY04_1278</name>
</gene>
<evidence type="ECO:0000256" key="7">
    <source>
        <dbReference type="ARBA" id="ARBA00023136"/>
    </source>
</evidence>
<evidence type="ECO:0000256" key="2">
    <source>
        <dbReference type="ARBA" id="ARBA00009810"/>
    </source>
</evidence>
<keyword evidence="13" id="KW-0732">Signal</keyword>
<dbReference type="EMBL" id="LMTR01000040">
    <property type="protein sequence ID" value="KWT70069.1"/>
    <property type="molecule type" value="Genomic_DNA"/>
</dbReference>
<dbReference type="PATRIC" id="fig|121290.4.peg.3239"/>
<keyword evidence="17" id="KW-1185">Reference proteome</keyword>
<feature type="domain" description="TonB-dependent receptor-like beta-barrel" evidence="14">
    <location>
        <begin position="288"/>
        <end position="726"/>
    </location>
</feature>